<evidence type="ECO:0000313" key="3">
    <source>
        <dbReference type="Proteomes" id="UP001054252"/>
    </source>
</evidence>
<proteinExistence type="predicted"/>
<comment type="caution">
    <text evidence="2">The sequence shown here is derived from an EMBL/GenBank/DDBJ whole genome shotgun (WGS) entry which is preliminary data.</text>
</comment>
<keyword evidence="3" id="KW-1185">Reference proteome</keyword>
<dbReference type="AlphaFoldDB" id="A0AAV5ILS3"/>
<evidence type="ECO:0000256" key="1">
    <source>
        <dbReference type="SAM" id="MobiDB-lite"/>
    </source>
</evidence>
<dbReference type="Proteomes" id="UP001054252">
    <property type="component" value="Unassembled WGS sequence"/>
</dbReference>
<name>A0AAV5ILS3_9ROSI</name>
<dbReference type="EMBL" id="BPVZ01000014">
    <property type="protein sequence ID" value="GKU99804.1"/>
    <property type="molecule type" value="Genomic_DNA"/>
</dbReference>
<accession>A0AAV5ILS3</accession>
<evidence type="ECO:0000313" key="2">
    <source>
        <dbReference type="EMBL" id="GKU99804.1"/>
    </source>
</evidence>
<organism evidence="2 3">
    <name type="scientific">Rubroshorea leprosula</name>
    <dbReference type="NCBI Taxonomy" id="152421"/>
    <lineage>
        <taxon>Eukaryota</taxon>
        <taxon>Viridiplantae</taxon>
        <taxon>Streptophyta</taxon>
        <taxon>Embryophyta</taxon>
        <taxon>Tracheophyta</taxon>
        <taxon>Spermatophyta</taxon>
        <taxon>Magnoliopsida</taxon>
        <taxon>eudicotyledons</taxon>
        <taxon>Gunneridae</taxon>
        <taxon>Pentapetalae</taxon>
        <taxon>rosids</taxon>
        <taxon>malvids</taxon>
        <taxon>Malvales</taxon>
        <taxon>Dipterocarpaceae</taxon>
        <taxon>Rubroshorea</taxon>
    </lineage>
</organism>
<gene>
    <name evidence="2" type="ORF">SLEP1_g12596</name>
</gene>
<reference evidence="2 3" key="1">
    <citation type="journal article" date="2021" name="Commun. Biol.">
        <title>The genome of Shorea leprosula (Dipterocarpaceae) highlights the ecological relevance of drought in aseasonal tropical rainforests.</title>
        <authorList>
            <person name="Ng K.K.S."/>
            <person name="Kobayashi M.J."/>
            <person name="Fawcett J.A."/>
            <person name="Hatakeyama M."/>
            <person name="Paape T."/>
            <person name="Ng C.H."/>
            <person name="Ang C.C."/>
            <person name="Tnah L.H."/>
            <person name="Lee C.T."/>
            <person name="Nishiyama T."/>
            <person name="Sese J."/>
            <person name="O'Brien M.J."/>
            <person name="Copetti D."/>
            <person name="Mohd Noor M.I."/>
            <person name="Ong R.C."/>
            <person name="Putra M."/>
            <person name="Sireger I.Z."/>
            <person name="Indrioko S."/>
            <person name="Kosugi Y."/>
            <person name="Izuno A."/>
            <person name="Isagi Y."/>
            <person name="Lee S.L."/>
            <person name="Shimizu K.K."/>
        </authorList>
    </citation>
    <scope>NUCLEOTIDE SEQUENCE [LARGE SCALE GENOMIC DNA]</scope>
    <source>
        <strain evidence="2">214</strain>
    </source>
</reference>
<feature type="region of interest" description="Disordered" evidence="1">
    <location>
        <begin position="33"/>
        <end position="52"/>
    </location>
</feature>
<protein>
    <submittedName>
        <fullName evidence="2">Uncharacterized protein</fullName>
    </submittedName>
</protein>
<sequence>MNSPAREDDHQGEVFLDEPDIIHEVTVNEEDLPDVKDEEYSDSENMGVEEEADDSMHIFTSHTGKFLTFFLRKRKV</sequence>